<dbReference type="AlphaFoldDB" id="A0A9P8TN36"/>
<comment type="caution">
    <text evidence="2">The sequence shown here is derived from an EMBL/GenBank/DDBJ whole genome shotgun (WGS) entry which is preliminary data.</text>
</comment>
<reference evidence="2" key="2">
    <citation type="submission" date="2021-01" db="EMBL/GenBank/DDBJ databases">
        <authorList>
            <person name="Schikora-Tamarit M.A."/>
        </authorList>
    </citation>
    <scope>NUCLEOTIDE SEQUENCE</scope>
    <source>
        <strain evidence="2">CBS2887</strain>
    </source>
</reference>
<dbReference type="EMBL" id="JAEUBG010002541">
    <property type="protein sequence ID" value="KAH3684396.1"/>
    <property type="molecule type" value="Genomic_DNA"/>
</dbReference>
<proteinExistence type="predicted"/>
<feature type="region of interest" description="Disordered" evidence="1">
    <location>
        <begin position="243"/>
        <end position="265"/>
    </location>
</feature>
<feature type="compositionally biased region" description="Pro residues" evidence="1">
    <location>
        <begin position="92"/>
        <end position="103"/>
    </location>
</feature>
<evidence type="ECO:0000313" key="2">
    <source>
        <dbReference type="EMBL" id="KAH3684396.1"/>
    </source>
</evidence>
<gene>
    <name evidence="2" type="ORF">WICPIJ_004636</name>
</gene>
<evidence type="ECO:0000256" key="1">
    <source>
        <dbReference type="SAM" id="MobiDB-lite"/>
    </source>
</evidence>
<accession>A0A9P8TN36</accession>
<feature type="region of interest" description="Disordered" evidence="1">
    <location>
        <begin position="67"/>
        <end position="115"/>
    </location>
</feature>
<evidence type="ECO:0008006" key="4">
    <source>
        <dbReference type="Google" id="ProtNLM"/>
    </source>
</evidence>
<feature type="compositionally biased region" description="Polar residues" evidence="1">
    <location>
        <begin position="243"/>
        <end position="253"/>
    </location>
</feature>
<evidence type="ECO:0000313" key="3">
    <source>
        <dbReference type="Proteomes" id="UP000774326"/>
    </source>
</evidence>
<protein>
    <recommendedName>
        <fullName evidence="4">F-box domain-containing protein</fullName>
    </recommendedName>
</protein>
<reference evidence="2" key="1">
    <citation type="journal article" date="2021" name="Open Biol.">
        <title>Shared evolutionary footprints suggest mitochondrial oxidative damage underlies multiple complex I losses in fungi.</title>
        <authorList>
            <person name="Schikora-Tamarit M.A."/>
            <person name="Marcet-Houben M."/>
            <person name="Nosek J."/>
            <person name="Gabaldon T."/>
        </authorList>
    </citation>
    <scope>NUCLEOTIDE SEQUENCE</scope>
    <source>
        <strain evidence="2">CBS2887</strain>
    </source>
</reference>
<sequence>MITTSQRDDSIGPKAPIPLLYSNSLVRSTSTIRSRRPSLSHSDSFRNSINIVNSNYDHYGKSLVKRSVSRTEGGNSGTDKHPSYDSFQIKNPPSPMNSTPPPQSQSQPKEGKPKVSYRSLLLQSENNTFKKLFNKLDQSEFFKSNSAKSNSQPYIPDTLNNFPIEILNLIVDYSDDLHSQVTCLYVSKSFHKATKPLIYHTPLLTSTYRVAQLLTSIRENPENGKLIKNLDFSKLEAGVIVQEDQNPSGSTDSETGEGNDTDSLNDAGSVLDYAYASWRDWKYRGDPLYGSSFLNSYTLSKSKSTLSVDSMPVYTTHSNISGLSLICRFKSSSSNIDAKSPISKIKSFLKLKLTRSKRPRSFSDVTNDNRSSSKKSTSERNKLNVRFGAVSNPKFRPFHDDHPYTNKFLLKYANSKDIPIGYLLYFIELCPNIVSLNMSSITLSSDHKIIYRHGSGTTSSAPGTVSRPRGTSLVEDALIFLTPHNSSRNSLRTSMSFNHQDQIKPKYLSDSNVYFDVKTFDNEFKELTEMDVLDSILENLSHLEVLKMACIPWLNFKNVQDMFIKKANKLVASRLQGAGKLEIDLTNSGMIKNMRWATNYKNVEDFVEMFSKTQRQIDELEIDPVRAFHDSIMRNVGMNY</sequence>
<name>A0A9P8TN36_WICPI</name>
<dbReference type="Proteomes" id="UP000774326">
    <property type="component" value="Unassembled WGS sequence"/>
</dbReference>
<keyword evidence="3" id="KW-1185">Reference proteome</keyword>
<organism evidence="2 3">
    <name type="scientific">Wickerhamomyces pijperi</name>
    <name type="common">Yeast</name>
    <name type="synonym">Pichia pijperi</name>
    <dbReference type="NCBI Taxonomy" id="599730"/>
    <lineage>
        <taxon>Eukaryota</taxon>
        <taxon>Fungi</taxon>
        <taxon>Dikarya</taxon>
        <taxon>Ascomycota</taxon>
        <taxon>Saccharomycotina</taxon>
        <taxon>Saccharomycetes</taxon>
        <taxon>Phaffomycetales</taxon>
        <taxon>Wickerhamomycetaceae</taxon>
        <taxon>Wickerhamomyces</taxon>
    </lineage>
</organism>
<dbReference type="OrthoDB" id="5351126at2759"/>
<feature type="region of interest" description="Disordered" evidence="1">
    <location>
        <begin position="360"/>
        <end position="382"/>
    </location>
</feature>